<gene>
    <name evidence="1" type="ORF">EZS27_006052</name>
</gene>
<protein>
    <submittedName>
        <fullName evidence="1">Uncharacterized protein</fullName>
    </submittedName>
</protein>
<reference evidence="1" key="1">
    <citation type="submission" date="2019-03" db="EMBL/GenBank/DDBJ databases">
        <title>Single cell metagenomics reveals metabolic interactions within the superorganism composed of flagellate Streblomastix strix and complex community of Bacteroidetes bacteria on its surface.</title>
        <authorList>
            <person name="Treitli S.C."/>
            <person name="Kolisko M."/>
            <person name="Husnik F."/>
            <person name="Keeling P."/>
            <person name="Hampl V."/>
        </authorList>
    </citation>
    <scope>NUCLEOTIDE SEQUENCE</scope>
    <source>
        <strain evidence="1">STM</strain>
    </source>
</reference>
<evidence type="ECO:0000313" key="1">
    <source>
        <dbReference type="EMBL" id="KAA6346402.1"/>
    </source>
</evidence>
<comment type="caution">
    <text evidence="1">The sequence shown here is derived from an EMBL/GenBank/DDBJ whole genome shotgun (WGS) entry which is preliminary data.</text>
</comment>
<name>A0A5J4SKR8_9ZZZZ</name>
<sequence>MEYKIKVREQKTIDAGNFADYHQQLDAIRSTLHPGEKLVVAKRIIGIAVIVRVESPEV</sequence>
<dbReference type="EMBL" id="SNRY01000131">
    <property type="protein sequence ID" value="KAA6346402.1"/>
    <property type="molecule type" value="Genomic_DNA"/>
</dbReference>
<proteinExistence type="predicted"/>
<accession>A0A5J4SKR8</accession>
<organism evidence="1">
    <name type="scientific">termite gut metagenome</name>
    <dbReference type="NCBI Taxonomy" id="433724"/>
    <lineage>
        <taxon>unclassified sequences</taxon>
        <taxon>metagenomes</taxon>
        <taxon>organismal metagenomes</taxon>
    </lineage>
</organism>
<dbReference type="AlphaFoldDB" id="A0A5J4SKR8"/>